<evidence type="ECO:0000313" key="4">
    <source>
        <dbReference type="Proteomes" id="UP000553957"/>
    </source>
</evidence>
<dbReference type="Proteomes" id="UP000553957">
    <property type="component" value="Unassembled WGS sequence"/>
</dbReference>
<accession>A0A7Y4KWF4</accession>
<proteinExistence type="predicted"/>
<dbReference type="Proteomes" id="UP000534306">
    <property type="component" value="Unassembled WGS sequence"/>
</dbReference>
<protein>
    <submittedName>
        <fullName evidence="2">XRE family transcriptional regulator</fullName>
    </submittedName>
</protein>
<organism evidence="2 3">
    <name type="scientific">Kribbella sandramycini</name>
    <dbReference type="NCBI Taxonomy" id="60450"/>
    <lineage>
        <taxon>Bacteria</taxon>
        <taxon>Bacillati</taxon>
        <taxon>Actinomycetota</taxon>
        <taxon>Actinomycetes</taxon>
        <taxon>Propionibacteriales</taxon>
        <taxon>Kribbellaceae</taxon>
        <taxon>Kribbella</taxon>
    </lineage>
</organism>
<keyword evidence="3" id="KW-1185">Reference proteome</keyword>
<reference evidence="1 4" key="2">
    <citation type="submission" date="2020-08" db="EMBL/GenBank/DDBJ databases">
        <title>Sequencing the genomes of 1000 actinobacteria strains.</title>
        <authorList>
            <person name="Klenk H.-P."/>
        </authorList>
    </citation>
    <scope>NUCLEOTIDE SEQUENCE [LARGE SCALE GENOMIC DNA]</scope>
    <source>
        <strain evidence="1 4">DSM 15626</strain>
    </source>
</reference>
<dbReference type="AlphaFoldDB" id="A0A7Y4KWF4"/>
<dbReference type="EMBL" id="JABJRC010000001">
    <property type="protein sequence ID" value="NOL39960.1"/>
    <property type="molecule type" value="Genomic_DNA"/>
</dbReference>
<evidence type="ECO:0000313" key="1">
    <source>
        <dbReference type="EMBL" id="MBB6567429.1"/>
    </source>
</evidence>
<evidence type="ECO:0000313" key="2">
    <source>
        <dbReference type="EMBL" id="NOL39960.1"/>
    </source>
</evidence>
<name>A0A7Y4KWF4_9ACTN</name>
<reference evidence="2 3" key="1">
    <citation type="submission" date="2020-05" db="EMBL/GenBank/DDBJ databases">
        <title>Genome sequence of Kribbella sandramycini ATCC 39419.</title>
        <authorList>
            <person name="Maclea K.S."/>
            <person name="Fair J.L."/>
        </authorList>
    </citation>
    <scope>NUCLEOTIDE SEQUENCE [LARGE SCALE GENOMIC DNA]</scope>
    <source>
        <strain evidence="2 3">ATCC 39419</strain>
    </source>
</reference>
<gene>
    <name evidence="1" type="ORF">HNR71_003066</name>
    <name evidence="2" type="ORF">HPO96_06870</name>
</gene>
<dbReference type="EMBL" id="JACHKF010000001">
    <property type="protein sequence ID" value="MBB6567429.1"/>
    <property type="molecule type" value="Genomic_DNA"/>
</dbReference>
<dbReference type="RefSeq" id="WP_171671946.1">
    <property type="nucleotide sequence ID" value="NZ_BAAAGT010000003.1"/>
</dbReference>
<evidence type="ECO:0000313" key="3">
    <source>
        <dbReference type="Proteomes" id="UP000534306"/>
    </source>
</evidence>
<sequence>MVASPEAVRLASKLRDLRESQEPKLTQAMLADALSAEEPVAVSTISSWESLSTPKLPPAERLHSYALFFASDPPRLIPGGELSAVEQRNFQELHQELIGLRDAVHGGARPASTWKFEDGPITIICPEVPEDERSPLANEADPNYTRMYRYADLDALIELVGHLRAVNPELTVVHRLPSEFVHEDLSSHVVVLGGVAWNQLAKRMLRIFRELPVSQVEVPELETGEIFRSSSAGGQEFWPVWDEVEGVRMLAEDVALLARLRNPFKHGRTVTICNGIHSRGVLGAVRTLTDADVRERNEAYLAEHFPGGSFALLLRVLVVGTETISPDLEIAANRLFEWSPKKKASAE</sequence>
<comment type="caution">
    <text evidence="2">The sequence shown here is derived from an EMBL/GenBank/DDBJ whole genome shotgun (WGS) entry which is preliminary data.</text>
</comment>